<evidence type="ECO:0000313" key="1">
    <source>
        <dbReference type="EMBL" id="TGO51072.1"/>
    </source>
</evidence>
<gene>
    <name evidence="1" type="ORF">BOTNAR_0369g00090</name>
</gene>
<name>A0A4Z1HVH5_9HELO</name>
<evidence type="ECO:0000313" key="2">
    <source>
        <dbReference type="Proteomes" id="UP000297452"/>
    </source>
</evidence>
<organism evidence="1 2">
    <name type="scientific">Botryotinia narcissicola</name>
    <dbReference type="NCBI Taxonomy" id="278944"/>
    <lineage>
        <taxon>Eukaryota</taxon>
        <taxon>Fungi</taxon>
        <taxon>Dikarya</taxon>
        <taxon>Ascomycota</taxon>
        <taxon>Pezizomycotina</taxon>
        <taxon>Leotiomycetes</taxon>
        <taxon>Helotiales</taxon>
        <taxon>Sclerotiniaceae</taxon>
        <taxon>Botryotinia</taxon>
    </lineage>
</organism>
<dbReference type="AlphaFoldDB" id="A0A4Z1HVH5"/>
<sequence length="80" mass="8710">MQQSWGNFAELPFQAGFDAINNVGSSGSVELGQLKAEHDMELYEVFSKQPKDYIVIPPGATIRNSSLGEGSIEPKVKNNP</sequence>
<proteinExistence type="predicted"/>
<reference evidence="1 2" key="1">
    <citation type="submission" date="2017-12" db="EMBL/GenBank/DDBJ databases">
        <title>Comparative genomics of Botrytis spp.</title>
        <authorList>
            <person name="Valero-Jimenez C.A."/>
            <person name="Tapia P."/>
            <person name="Veloso J."/>
            <person name="Silva-Moreno E."/>
            <person name="Staats M."/>
            <person name="Valdes J.H."/>
            <person name="Van Kan J.A.L."/>
        </authorList>
    </citation>
    <scope>NUCLEOTIDE SEQUENCE [LARGE SCALE GENOMIC DNA]</scope>
    <source>
        <strain evidence="1 2">MUCL2120</strain>
    </source>
</reference>
<dbReference type="OrthoDB" id="10314060at2759"/>
<accession>A0A4Z1HVH5</accession>
<comment type="caution">
    <text evidence="1">The sequence shown here is derived from an EMBL/GenBank/DDBJ whole genome shotgun (WGS) entry which is preliminary data.</text>
</comment>
<keyword evidence="2" id="KW-1185">Reference proteome</keyword>
<dbReference type="Proteomes" id="UP000297452">
    <property type="component" value="Unassembled WGS sequence"/>
</dbReference>
<protein>
    <submittedName>
        <fullName evidence="1">Uncharacterized protein</fullName>
    </submittedName>
</protein>
<dbReference type="EMBL" id="PQXJ01000369">
    <property type="protein sequence ID" value="TGO51072.1"/>
    <property type="molecule type" value="Genomic_DNA"/>
</dbReference>